<reference evidence="2" key="1">
    <citation type="journal article" date="2019" name="Int. J. Syst. Evol. Microbiol.">
        <title>The Global Catalogue of Microorganisms (GCM) 10K type strain sequencing project: providing services to taxonomists for standard genome sequencing and annotation.</title>
        <authorList>
            <consortium name="The Broad Institute Genomics Platform"/>
            <consortium name="The Broad Institute Genome Sequencing Center for Infectious Disease"/>
            <person name="Wu L."/>
            <person name="Ma J."/>
        </authorList>
    </citation>
    <scope>NUCLEOTIDE SEQUENCE [LARGE SCALE GENOMIC DNA]</scope>
    <source>
        <strain evidence="2">CCM 8895</strain>
    </source>
</reference>
<proteinExistence type="predicted"/>
<gene>
    <name evidence="1" type="ORF">ACFP1F_05695</name>
</gene>
<sequence>MIQLKNKKFSIEISEKGAEIQSIYNIDEEFNYIWNDKDKKYWKRHAPILFPFIGRSNEDSYLFKGKKYNMSQHGFGRDQLFELISKTDTQVVLSINDTEETRKIYPFKFKFTVTYTLEEDGLKTTYSIKNIDNKDMSYALGSHPGFNVPFGSDDKYEDFYLEITPNDLSLEQFEIDPVPFINGEIEPFSNIQGVINLSHEMFKNGLIILANKDIKSVKLASMKSNHSIKLDISDFPYLALWSKEDEKAPFICIEPFAGLPDKYGKPDDIMSKKGNNLLNSGKEDIYSYKMFLN</sequence>
<dbReference type="SUPFAM" id="SSF74650">
    <property type="entry name" value="Galactose mutarotase-like"/>
    <property type="match status" value="1"/>
</dbReference>
<dbReference type="EMBL" id="JBHSSN010000013">
    <property type="protein sequence ID" value="MFC6323223.1"/>
    <property type="molecule type" value="Genomic_DNA"/>
</dbReference>
<keyword evidence="2" id="KW-1185">Reference proteome</keyword>
<dbReference type="Proteomes" id="UP001596186">
    <property type="component" value="Unassembled WGS sequence"/>
</dbReference>
<evidence type="ECO:0000313" key="2">
    <source>
        <dbReference type="Proteomes" id="UP001596186"/>
    </source>
</evidence>
<dbReference type="Gene3D" id="2.70.98.10">
    <property type="match status" value="1"/>
</dbReference>
<protein>
    <submittedName>
        <fullName evidence="1">Aldose 1-epimerase family protein</fullName>
    </submittedName>
</protein>
<dbReference type="InterPro" id="IPR011013">
    <property type="entry name" value="Gal_mutarotase_sf_dom"/>
</dbReference>
<dbReference type="PANTHER" id="PTHR11122">
    <property type="entry name" value="APOSPORY-ASSOCIATED PROTEIN C-RELATED"/>
    <property type="match status" value="1"/>
</dbReference>
<dbReference type="InterPro" id="IPR008183">
    <property type="entry name" value="Aldose_1/G6P_1-epimerase"/>
</dbReference>
<evidence type="ECO:0000313" key="1">
    <source>
        <dbReference type="EMBL" id="MFC6323223.1"/>
    </source>
</evidence>
<dbReference type="CDD" id="cd09024">
    <property type="entry name" value="Aldose_epim_lacX"/>
    <property type="match status" value="1"/>
</dbReference>
<dbReference type="PANTHER" id="PTHR11122:SF13">
    <property type="entry name" value="GLUCOSE-6-PHOSPHATE 1-EPIMERASE"/>
    <property type="match status" value="1"/>
</dbReference>
<organism evidence="1 2">
    <name type="scientific">Companilactobacillus baiquanensis</name>
    <dbReference type="NCBI Taxonomy" id="2486005"/>
    <lineage>
        <taxon>Bacteria</taxon>
        <taxon>Bacillati</taxon>
        <taxon>Bacillota</taxon>
        <taxon>Bacilli</taxon>
        <taxon>Lactobacillales</taxon>
        <taxon>Lactobacillaceae</taxon>
        <taxon>Companilactobacillus</taxon>
    </lineage>
</organism>
<dbReference type="Pfam" id="PF01263">
    <property type="entry name" value="Aldose_epim"/>
    <property type="match status" value="1"/>
</dbReference>
<dbReference type="RefSeq" id="WP_125593626.1">
    <property type="nucleotide sequence ID" value="NZ_JBHSSN010000013.1"/>
</dbReference>
<comment type="caution">
    <text evidence="1">The sequence shown here is derived from an EMBL/GenBank/DDBJ whole genome shotgun (WGS) entry which is preliminary data.</text>
</comment>
<dbReference type="InterPro" id="IPR037481">
    <property type="entry name" value="LacX"/>
</dbReference>
<dbReference type="InterPro" id="IPR014718">
    <property type="entry name" value="GH-type_carb-bd"/>
</dbReference>
<accession>A0ABW1UU06</accession>
<name>A0ABW1UU06_9LACO</name>